<evidence type="ECO:0000313" key="2">
    <source>
        <dbReference type="EMBL" id="MCL2892231.1"/>
    </source>
</evidence>
<protein>
    <submittedName>
        <fullName evidence="2">MarR family transcriptional regulator</fullName>
    </submittedName>
</protein>
<evidence type="ECO:0000313" key="3">
    <source>
        <dbReference type="Proteomes" id="UP001203069"/>
    </source>
</evidence>
<dbReference type="SMART" id="SM00347">
    <property type="entry name" value="HTH_MARR"/>
    <property type="match status" value="1"/>
</dbReference>
<sequence>MEKDKEELHLTLVHLLHVASLYKDKVLNEQGKDFNVTASQLKVLASIYKGVCDTPVRLAETLDMDTGGVARMLARLVAKGLVARKVDSSDRRRAKLWLTPEGITVCQQIIDNKQTPGINEQLTQQLTSEEVSQLKLLLTKLLPADYLASRMKSRQENN</sequence>
<keyword evidence="3" id="KW-1185">Reference proteome</keyword>
<gene>
    <name evidence="2" type="ORF">MFP26_05915</name>
</gene>
<dbReference type="PROSITE" id="PS50995">
    <property type="entry name" value="HTH_MARR_2"/>
    <property type="match status" value="1"/>
</dbReference>
<dbReference type="InterPro" id="IPR000835">
    <property type="entry name" value="HTH_MarR-typ"/>
</dbReference>
<dbReference type="Gene3D" id="1.10.10.10">
    <property type="entry name" value="Winged helix-like DNA-binding domain superfamily/Winged helix DNA-binding domain"/>
    <property type="match status" value="1"/>
</dbReference>
<dbReference type="RefSeq" id="WP_249243983.1">
    <property type="nucleotide sequence ID" value="NZ_JAKPBZ010000106.1"/>
</dbReference>
<evidence type="ECO:0000259" key="1">
    <source>
        <dbReference type="PROSITE" id="PS50995"/>
    </source>
</evidence>
<proteinExistence type="predicted"/>
<accession>A0ABT0MQX9</accession>
<dbReference type="Proteomes" id="UP001203069">
    <property type="component" value="Unassembled WGS sequence"/>
</dbReference>
<dbReference type="PANTHER" id="PTHR33164">
    <property type="entry name" value="TRANSCRIPTIONAL REGULATOR, MARR FAMILY"/>
    <property type="match status" value="1"/>
</dbReference>
<dbReference type="InterPro" id="IPR036390">
    <property type="entry name" value="WH_DNA-bd_sf"/>
</dbReference>
<dbReference type="PANTHER" id="PTHR33164:SF87">
    <property type="entry name" value="MULTIPLE ANTIBIOTIC RESISTANCE PROTEIN MARR"/>
    <property type="match status" value="1"/>
</dbReference>
<dbReference type="Pfam" id="PF12802">
    <property type="entry name" value="MarR_2"/>
    <property type="match status" value="1"/>
</dbReference>
<dbReference type="InterPro" id="IPR039422">
    <property type="entry name" value="MarR/SlyA-like"/>
</dbReference>
<organism evidence="2 3">
    <name type="scientific">Brenneria tiliae</name>
    <dbReference type="NCBI Taxonomy" id="2914984"/>
    <lineage>
        <taxon>Bacteria</taxon>
        <taxon>Pseudomonadati</taxon>
        <taxon>Pseudomonadota</taxon>
        <taxon>Gammaproteobacteria</taxon>
        <taxon>Enterobacterales</taxon>
        <taxon>Pectobacteriaceae</taxon>
        <taxon>Brenneria</taxon>
    </lineage>
</organism>
<reference evidence="2 3" key="1">
    <citation type="submission" date="2022-02" db="EMBL/GenBank/DDBJ databases">
        <title>Description of Brenneria tiliae sp. nov. isolated from symptomatic Tilia x moltkei and Tilia x europaea trees in the UK.</title>
        <authorList>
            <person name="Kile H."/>
        </authorList>
    </citation>
    <scope>NUCLEOTIDE SEQUENCE [LARGE SCALE GENOMIC DNA]</scope>
    <source>
        <strain evidence="2 3">MC1SB4.1</strain>
    </source>
</reference>
<name>A0ABT0MQX9_9GAMM</name>
<dbReference type="PRINTS" id="PR00598">
    <property type="entry name" value="HTHMARR"/>
</dbReference>
<feature type="domain" description="HTH marR-type" evidence="1">
    <location>
        <begin position="9"/>
        <end position="143"/>
    </location>
</feature>
<comment type="caution">
    <text evidence="2">The sequence shown here is derived from an EMBL/GenBank/DDBJ whole genome shotgun (WGS) entry which is preliminary data.</text>
</comment>
<dbReference type="SUPFAM" id="SSF46785">
    <property type="entry name" value="Winged helix' DNA-binding domain"/>
    <property type="match status" value="1"/>
</dbReference>
<dbReference type="EMBL" id="JAKPBZ010000106">
    <property type="protein sequence ID" value="MCL2892231.1"/>
    <property type="molecule type" value="Genomic_DNA"/>
</dbReference>
<dbReference type="InterPro" id="IPR036388">
    <property type="entry name" value="WH-like_DNA-bd_sf"/>
</dbReference>